<reference evidence="31 32" key="1">
    <citation type="submission" date="2019-04" db="EMBL/GenBank/DDBJ databases">
        <authorList>
            <consortium name="Wellcome Sanger Institute Data Sharing"/>
        </authorList>
    </citation>
    <scope>NUCLEOTIDE SEQUENCE [LARGE SCALE GENOMIC DNA]</scope>
</reference>
<dbReference type="GO" id="GO:0003677">
    <property type="term" value="F:DNA binding"/>
    <property type="evidence" value="ECO:0007669"/>
    <property type="project" value="InterPro"/>
</dbReference>
<keyword evidence="17" id="KW-0239">DNA-directed DNA polymerase</keyword>
<dbReference type="InterPro" id="IPR002298">
    <property type="entry name" value="DNA_polymerase_A"/>
</dbReference>
<dbReference type="Pfam" id="PF00476">
    <property type="entry name" value="DNA_pol_A"/>
    <property type="match status" value="1"/>
</dbReference>
<evidence type="ECO:0000256" key="14">
    <source>
        <dbReference type="ARBA" id="ARBA00022801"/>
    </source>
</evidence>
<dbReference type="InterPro" id="IPR019760">
    <property type="entry name" value="DNA-dir_DNA_pol_A_CS"/>
</dbReference>
<dbReference type="GO" id="GO:0003887">
    <property type="term" value="F:DNA-directed DNA polymerase activity"/>
    <property type="evidence" value="ECO:0007669"/>
    <property type="project" value="UniProtKB-KW"/>
</dbReference>
<comment type="catalytic activity">
    <reaction evidence="22">
        <text>ATP + H2O = ADP + phosphate + H(+)</text>
        <dbReference type="Rhea" id="RHEA:13065"/>
        <dbReference type="ChEBI" id="CHEBI:15377"/>
        <dbReference type="ChEBI" id="CHEBI:15378"/>
        <dbReference type="ChEBI" id="CHEBI:30616"/>
        <dbReference type="ChEBI" id="CHEBI:43474"/>
        <dbReference type="ChEBI" id="CHEBI:456216"/>
        <dbReference type="EC" id="3.6.4.12"/>
    </reaction>
</comment>
<dbReference type="InterPro" id="IPR001650">
    <property type="entry name" value="Helicase_C-like"/>
</dbReference>
<dbReference type="PROSITE" id="PS51192">
    <property type="entry name" value="HELICASE_ATP_BIND_1"/>
    <property type="match status" value="1"/>
</dbReference>
<dbReference type="GO" id="GO:0003964">
    <property type="term" value="F:RNA-directed DNA polymerase activity"/>
    <property type="evidence" value="ECO:0007669"/>
    <property type="project" value="UniProtKB-EC"/>
</dbReference>
<dbReference type="Gene3D" id="3.40.50.300">
    <property type="entry name" value="P-loop containing nucleotide triphosphate hydrolases"/>
    <property type="match status" value="2"/>
</dbReference>
<evidence type="ECO:0000256" key="21">
    <source>
        <dbReference type="ARBA" id="ARBA00023268"/>
    </source>
</evidence>
<evidence type="ECO:0000256" key="25">
    <source>
        <dbReference type="ARBA" id="ARBA00062978"/>
    </source>
</evidence>
<dbReference type="Gene3D" id="1.10.3380.20">
    <property type="match status" value="1"/>
</dbReference>
<evidence type="ECO:0000256" key="17">
    <source>
        <dbReference type="ARBA" id="ARBA00022932"/>
    </source>
</evidence>
<proteinExistence type="inferred from homology"/>
<dbReference type="PANTHER" id="PTHR10133:SF62">
    <property type="entry name" value="DNA POLYMERASE THETA"/>
    <property type="match status" value="1"/>
</dbReference>
<dbReference type="GO" id="GO:0005634">
    <property type="term" value="C:nucleus"/>
    <property type="evidence" value="ECO:0007669"/>
    <property type="project" value="UniProtKB-SubCell"/>
</dbReference>
<feature type="compositionally biased region" description="Polar residues" evidence="28">
    <location>
        <begin position="13"/>
        <end position="23"/>
    </location>
</feature>
<dbReference type="PROSITE" id="PS00447">
    <property type="entry name" value="DNA_POLYMERASE_A"/>
    <property type="match status" value="1"/>
</dbReference>
<evidence type="ECO:0000256" key="19">
    <source>
        <dbReference type="ARBA" id="ARBA00023204"/>
    </source>
</evidence>
<protein>
    <recommendedName>
        <fullName evidence="26">DNA polymerase theta</fullName>
        <ecNumber evidence="6">2.7.7.49</ecNumber>
        <ecNumber evidence="5">2.7.7.7</ecNumber>
        <ecNumber evidence="7">3.6.4.12</ecNumber>
    </recommendedName>
    <alternativeName>
        <fullName evidence="27">DNA polymerase eta</fullName>
    </alternativeName>
</protein>
<evidence type="ECO:0000256" key="18">
    <source>
        <dbReference type="ARBA" id="ARBA00022990"/>
    </source>
</evidence>
<dbReference type="PROSITE" id="PS51194">
    <property type="entry name" value="HELICASE_CTER"/>
    <property type="match status" value="1"/>
</dbReference>
<dbReference type="EC" id="2.7.7.49" evidence="6"/>
<dbReference type="InterPro" id="IPR011545">
    <property type="entry name" value="DEAD/DEAH_box_helicase_dom"/>
</dbReference>
<feature type="domain" description="Helicase C-terminal" evidence="30">
    <location>
        <begin position="459"/>
        <end position="687"/>
    </location>
</feature>
<accession>A0A8C9RZC2</accession>
<comment type="catalytic activity">
    <reaction evidence="24">
        <text>DNA(n) + a 2'-deoxyribonucleoside 5'-triphosphate = DNA(n+1) + diphosphate</text>
        <dbReference type="Rhea" id="RHEA:22508"/>
        <dbReference type="Rhea" id="RHEA-COMP:17339"/>
        <dbReference type="Rhea" id="RHEA-COMP:17340"/>
        <dbReference type="ChEBI" id="CHEBI:33019"/>
        <dbReference type="ChEBI" id="CHEBI:61560"/>
        <dbReference type="ChEBI" id="CHEBI:173112"/>
        <dbReference type="EC" id="2.7.7.7"/>
    </reaction>
</comment>
<keyword evidence="13" id="KW-0227">DNA damage</keyword>
<dbReference type="Pfam" id="PF00270">
    <property type="entry name" value="DEAD"/>
    <property type="match status" value="1"/>
</dbReference>
<reference evidence="31" key="2">
    <citation type="submission" date="2025-08" db="UniProtKB">
        <authorList>
            <consortium name="Ensembl"/>
        </authorList>
    </citation>
    <scope>IDENTIFICATION</scope>
</reference>
<evidence type="ECO:0000256" key="8">
    <source>
        <dbReference type="ARBA" id="ARBA00022454"/>
    </source>
</evidence>
<evidence type="ECO:0000256" key="20">
    <source>
        <dbReference type="ARBA" id="ARBA00023242"/>
    </source>
</evidence>
<keyword evidence="21" id="KW-0511">Multifunctional enzyme</keyword>
<comment type="catalytic activity">
    <reaction evidence="23">
        <text>DNA(n) + a 2'-deoxyribonucleoside 5'-triphosphate = DNA(n+1) + diphosphate</text>
        <dbReference type="Rhea" id="RHEA:22508"/>
        <dbReference type="Rhea" id="RHEA-COMP:17339"/>
        <dbReference type="Rhea" id="RHEA-COMP:17340"/>
        <dbReference type="ChEBI" id="CHEBI:33019"/>
        <dbReference type="ChEBI" id="CHEBI:61560"/>
        <dbReference type="ChEBI" id="CHEBI:173112"/>
        <dbReference type="EC" id="2.7.7.49"/>
    </reaction>
</comment>
<dbReference type="SMART" id="SM00490">
    <property type="entry name" value="HELICc"/>
    <property type="match status" value="1"/>
</dbReference>
<feature type="region of interest" description="Disordered" evidence="28">
    <location>
        <begin position="1081"/>
        <end position="1100"/>
    </location>
</feature>
<dbReference type="FunFam" id="1.20.1060.10:FF:000002">
    <property type="entry name" value="Polymerase (DNA directed), theta"/>
    <property type="match status" value="1"/>
</dbReference>
<dbReference type="SUPFAM" id="SSF56672">
    <property type="entry name" value="DNA/RNA polymerases"/>
    <property type="match status" value="1"/>
</dbReference>
<dbReference type="Gene3D" id="3.30.70.370">
    <property type="match status" value="1"/>
</dbReference>
<dbReference type="Ensembl" id="ENSSFOT00015021692.2">
    <property type="protein sequence ID" value="ENSSFOP00015021453.2"/>
    <property type="gene ID" value="ENSSFOG00015013674.2"/>
</dbReference>
<dbReference type="InterPro" id="IPR012337">
    <property type="entry name" value="RNaseH-like_sf"/>
</dbReference>
<keyword evidence="11" id="KW-0548">Nucleotidyltransferase</keyword>
<dbReference type="CDD" id="cd08638">
    <property type="entry name" value="DNA_pol_A_theta"/>
    <property type="match status" value="1"/>
</dbReference>
<dbReference type="Gene3D" id="3.30.420.10">
    <property type="entry name" value="Ribonuclease H-like superfamily/Ribonuclease H"/>
    <property type="match status" value="1"/>
</dbReference>
<dbReference type="GO" id="GO:0006261">
    <property type="term" value="P:DNA-templated DNA replication"/>
    <property type="evidence" value="ECO:0007669"/>
    <property type="project" value="InterPro"/>
</dbReference>
<dbReference type="PRINTS" id="PR00868">
    <property type="entry name" value="DNAPOLI"/>
</dbReference>
<evidence type="ECO:0000259" key="30">
    <source>
        <dbReference type="PROSITE" id="PS51194"/>
    </source>
</evidence>
<evidence type="ECO:0000256" key="4">
    <source>
        <dbReference type="ARBA" id="ARBA00007705"/>
    </source>
</evidence>
<dbReference type="GeneTree" id="ENSGT00940000158694"/>
<keyword evidence="19" id="KW-0234">DNA repair</keyword>
<dbReference type="InterPro" id="IPR014001">
    <property type="entry name" value="Helicase_ATP-bd"/>
</dbReference>
<dbReference type="FunFam" id="1.10.3380.20:FF:000001">
    <property type="entry name" value="DNA polymerase theta"/>
    <property type="match status" value="1"/>
</dbReference>
<evidence type="ECO:0000256" key="24">
    <source>
        <dbReference type="ARBA" id="ARBA00049244"/>
    </source>
</evidence>
<gene>
    <name evidence="31" type="primary">POLQ</name>
    <name evidence="31" type="synonym">polq</name>
</gene>
<evidence type="ECO:0000256" key="2">
    <source>
        <dbReference type="ARBA" id="ARBA00004123"/>
    </source>
</evidence>
<dbReference type="SMART" id="SM00487">
    <property type="entry name" value="DEXDc"/>
    <property type="match status" value="1"/>
</dbReference>
<evidence type="ECO:0000256" key="9">
    <source>
        <dbReference type="ARBA" id="ARBA00022553"/>
    </source>
</evidence>
<dbReference type="InterPro" id="IPR027417">
    <property type="entry name" value="P-loop_NTPase"/>
</dbReference>
<evidence type="ECO:0000256" key="5">
    <source>
        <dbReference type="ARBA" id="ARBA00012417"/>
    </source>
</evidence>
<keyword evidence="8" id="KW-0158">Chromosome</keyword>
<reference evidence="31" key="3">
    <citation type="submission" date="2025-09" db="UniProtKB">
        <authorList>
            <consortium name="Ensembl"/>
        </authorList>
    </citation>
    <scope>IDENTIFICATION</scope>
</reference>
<dbReference type="SMART" id="SM00482">
    <property type="entry name" value="POLAc"/>
    <property type="match status" value="1"/>
</dbReference>
<keyword evidence="10" id="KW-0808">Transferase</keyword>
<dbReference type="SUPFAM" id="SSF52540">
    <property type="entry name" value="P-loop containing nucleoside triphosphate hydrolases"/>
    <property type="match status" value="1"/>
</dbReference>
<dbReference type="GO" id="GO:2000042">
    <property type="term" value="P:negative regulation of double-strand break repair via homologous recombination"/>
    <property type="evidence" value="ECO:0007669"/>
    <property type="project" value="UniProtKB-ARBA"/>
</dbReference>
<dbReference type="Proteomes" id="UP000694397">
    <property type="component" value="Chromosome 14"/>
</dbReference>
<evidence type="ECO:0000256" key="12">
    <source>
        <dbReference type="ARBA" id="ARBA00022741"/>
    </source>
</evidence>
<evidence type="ECO:0000256" key="22">
    <source>
        <dbReference type="ARBA" id="ARBA00047995"/>
    </source>
</evidence>
<evidence type="ECO:0000256" key="10">
    <source>
        <dbReference type="ARBA" id="ARBA00022679"/>
    </source>
</evidence>
<dbReference type="InterPro" id="IPR048960">
    <property type="entry name" value="POLQ-like_helical"/>
</dbReference>
<dbReference type="CDD" id="cd18795">
    <property type="entry name" value="SF2_C_Ski2"/>
    <property type="match status" value="1"/>
</dbReference>
<feature type="region of interest" description="Disordered" evidence="28">
    <location>
        <begin position="1"/>
        <end position="26"/>
    </location>
</feature>
<dbReference type="OrthoDB" id="2320933at2759"/>
<evidence type="ECO:0000256" key="23">
    <source>
        <dbReference type="ARBA" id="ARBA00048173"/>
    </source>
</evidence>
<dbReference type="FunFam" id="3.40.50.300:FF:000753">
    <property type="entry name" value="Polymerase (DNA directed), theta"/>
    <property type="match status" value="1"/>
</dbReference>
<evidence type="ECO:0000256" key="11">
    <source>
        <dbReference type="ARBA" id="ARBA00022695"/>
    </source>
</evidence>
<keyword evidence="9" id="KW-0597">Phosphoprotein</keyword>
<dbReference type="FunFam" id="1.10.150.20:FF:000036">
    <property type="entry name" value="Polymerase (DNA directed), theta"/>
    <property type="match status" value="1"/>
</dbReference>
<feature type="region of interest" description="Disordered" evidence="28">
    <location>
        <begin position="1159"/>
        <end position="1200"/>
    </location>
</feature>
<dbReference type="Pfam" id="PF21099">
    <property type="entry name" value="POLQ_helical"/>
    <property type="match status" value="1"/>
</dbReference>
<feature type="compositionally biased region" description="Polar residues" evidence="28">
    <location>
        <begin position="46"/>
        <end position="76"/>
    </location>
</feature>
<comment type="similarity">
    <text evidence="4">Belongs to the DNA polymerase type-A family.</text>
</comment>
<evidence type="ECO:0000259" key="29">
    <source>
        <dbReference type="PROSITE" id="PS51192"/>
    </source>
</evidence>
<dbReference type="SUPFAM" id="SSF158702">
    <property type="entry name" value="Sec63 N-terminal domain-like"/>
    <property type="match status" value="1"/>
</dbReference>
<dbReference type="CDD" id="cd18026">
    <property type="entry name" value="DEXHc_POLQ-like"/>
    <property type="match status" value="1"/>
</dbReference>
<feature type="compositionally biased region" description="Basic and acidic residues" evidence="28">
    <location>
        <begin position="1162"/>
        <end position="1173"/>
    </location>
</feature>
<dbReference type="GO" id="GO:0003678">
    <property type="term" value="F:DNA helicase activity"/>
    <property type="evidence" value="ECO:0007669"/>
    <property type="project" value="UniProtKB-EC"/>
</dbReference>
<sequence length="2569" mass="284451">MLNEKSVFLKESGQPQRTGNATSAVHKESLQLLDGAVPKYQAFKSRANTQSESLAEPNNLSAHHSVTSEKGNSFKVTRQCCPPPDAHGPEESHSRVGGVFKQSERSRSKIMRDFKDLAKTLLFNEDTVTTKADFEPGRVLGNGPQRVNGKRERSPSLSCSDSGRSFGSSFQKQAAHSDEDILRTHGKSHIEGQSIHMTVPAEQCDKLLLTSWGLPKPVLEKYQSLGVMRMFEWQAECLTLGEVLKGKNLVYSAPTSAGKTLVAELLILKRVLETKRKAVFILPFVSVAKEKMHYLQNLFQEAGIKVEGYMGSISAAGGFSSLDVAVCTIEKANGLINRLIEEDRIHELGIVVVDELHMLGDSSRGYLLELLLTKIRYLALKSAARNYEGILKLNDGVQIVGMSATLPNLDLLARWLSAELYHTDYRPVPLIEWVKIGSKIYDGSMNLVQDFKPSLHVKGDEDHIVSLCFDTVHNGRSVLLFCPSKNWCEKLAASVAREFYNIQHRAGISSLPPFLNQDGLLDVLSQLKRCPAGLDQVLQCTVPCGVAFHHAGLTFEERDILEGAFRQGYIRVLVATSTLSSGINLPARRVIIRTPVFNGHLLDILTYKQMSGRAGRKGVDTVGESILVCKESERHQGTGLIQGSLKPIRSCLVKKEGEGVTTSMIRAILEIIVGGVASTPEDVRLYASCTLLATSMCSPDVTQELTEVGKANSAKKTSRPRGAIEESVKWLLENEFIQLLEEGEGDQKVKKYFATHLGAATLASSLSPPEALGIFADLQRAMKGFVLENDLHILYQITPVYADWTTIDWYQFFCLWENLPTSMKRVAEMVGVQEGFLARSVGGKIIAKTEKQHRQLAIHKRFFTTLVLLDLINEIPLGSVAKKYGCSRGQLQSLQQSASTYAGMVTVFCNRLGWHNLELLLSQFQSRLSFGVQRELCDLVRISLLNAQRARVLYDTGFLTVSDLARGSVADIEKALRKATPFKSSRQAADESEQDVQERRTIRCIWVSGGKALTEREAALHIVAEARNLLQQDLALLGVQWDPNTFQQEKPVEPGFQLSHESHDIEQKGSGPEIAADQREEASIAQKVESENEEDKQIGYPPCAWSSSAKIMQVEIKNTITPCLLNSLPKTTAERCPVGQEITRQPVQSSVLHKVLKSIKSGRTDNAEGEKSEQQSSAHSPKPFVGSISGTESNVPEDNIHQKLAVGQVFKRRKMESAETPRVQRREDSNVHIIVPEDSVPVCLQAGRKSPCVNQGKNDSAFSGLTHSEKLGLQECTLNIKKGEIKLNSNGMLKRKCVGNKKGSDLKLSAYNFPSVGGKKCEQKSKHSDAENGCGIAAGERESRKCTNNNAHFSWHCSQGPEGDCANVSSSAEDKFSSPELYRGEMEDFGDSFQLDTQTERILMQQNNKMGPGNTQMLENKIAGLQDFTHRVSAAESLRSPKEVLTKESVTTTFHLKGDSNPCEHVSSAPPKYNISLTDSQMEDILNYSNQASDRLGEAAHATETIECWNEISVSHGNQESLENAKESSFNRSSSFLFDSLYENLISDGLVEECDAGTTNAAIHRVLSAQEQWDGRLDADNQEAVQWGESFFSLSEWGDSLQIGEEYLERLNSTFKTNKYFSDQANALQPCEKEGISSDIKMVKDTEVQVDNAGDQILKNPTFSLSPGMQDILDKWPSVSSPVFTLEELQVRDEKGQEATEQVVADRLDPILEPPHRTTPNLHINAMNKDLRADSCGLQNPVRMVRLGSHNDLIPPTPETEPVTPRVKVTLSCASGSPLATGSHIPPVNQGNPGSATHLSPESDHDASLVADGFSLHLSQDASPEEHISSSTDSFSIIDVASNVGLFHTFIGEWKMKSEFSIAVACEKKDIMLLYKCGTFISVIRTRKNGFPIKGSKGIFVVGLSVCWGGKDAYYISFQHEEPRVSASLAPPPLDGNLPVAERLKHIQGCLKRSTQSDGTFISYNSIHLCKTLLLACGLSVEGSFEDPKVACWLLDPSSKERSLHNIVSNFAPQDLPLLEGISTGSGVQSLGMSADNDHSGRYRAAVESVLVYSSMKQLHVLLEKDNLLEVFRTVEMPTQYCLTLLELNGFGFSTSECDMQKHVMQAKLNTLESRAYELAGHSFSLTSPEDIAEVLFLELKLPPNGDLNELKNKKTLGYNRRTGAGNRPRPNKRFSTTKDVLEKLTPLHPLPAVILEWRKITNALTKVVFPLQREKKWHPILEMERIYSISQTHTATGRVSFTEPSIQNVPKDFEIQMPSVVEESPPSQKRVGMAIPIALRGVVKSPEKGVPFSVSMRHAFVPFSGGLILAADYSQLELRILAHFSRDRRLIQVLNREADVFKSIAAEWKMMDPESVTDTLRQQAKQICYGIIYGMGAKSLGEQMGIDENDAACYIETFKSRYTGIQAFLRQTVKNCVEVGYVQTILGRKRFLPAIKDSNTYLKSHAERQAVNTTIQGSAADIVKLATVNIQRHLEKVFPHVSTLFLNHINVFGVADGRRHRMLPGHRRGAFFVLQLHDELIYEVAEEDVIQVAQIVKKEMESAMKLYVKLRVKVKIGPSWGNLQDLDI</sequence>
<dbReference type="Gene3D" id="1.10.150.20">
    <property type="entry name" value="5' to 3' exonuclease, C-terminal subdomain"/>
    <property type="match status" value="1"/>
</dbReference>
<comment type="subunit">
    <text evidence="25">Homomultimer; forms homodimers and homotetramers. Interacts with RAD51. Interacts with ORC2 and ORC4. Interacts with RHNO1; interaction takes place during mitosis and promotes POLQ recruitment to DNA damage sites. Interacts (when phosphorylated) with TOPBP1 (via BRCT domains 7 and 8); promoting POLQ recruitment to DNA damage sites.</text>
</comment>
<name>A0A8C9RZC2_SCLFO</name>
<evidence type="ECO:0000313" key="31">
    <source>
        <dbReference type="Ensembl" id="ENSSFOP00015021453.2"/>
    </source>
</evidence>
<keyword evidence="32" id="KW-1185">Reference proteome</keyword>
<dbReference type="Pfam" id="PF00271">
    <property type="entry name" value="Helicase_C"/>
    <property type="match status" value="1"/>
</dbReference>
<dbReference type="GO" id="GO:0016787">
    <property type="term" value="F:hydrolase activity"/>
    <property type="evidence" value="ECO:0007669"/>
    <property type="project" value="UniProtKB-KW"/>
</dbReference>
<dbReference type="GO" id="GO:0005694">
    <property type="term" value="C:chromosome"/>
    <property type="evidence" value="ECO:0007669"/>
    <property type="project" value="UniProtKB-SubCell"/>
</dbReference>
<keyword evidence="12" id="KW-0547">Nucleotide-binding</keyword>
<dbReference type="FunFam" id="3.40.50.300:FF:000885">
    <property type="entry name" value="DNA polymerase theta"/>
    <property type="match status" value="1"/>
</dbReference>
<evidence type="ECO:0000256" key="27">
    <source>
        <dbReference type="ARBA" id="ARBA00078930"/>
    </source>
</evidence>
<keyword evidence="18" id="KW-0007">Acetylation</keyword>
<evidence type="ECO:0000256" key="3">
    <source>
        <dbReference type="ARBA" id="ARBA00004286"/>
    </source>
</evidence>
<keyword evidence="15" id="KW-0347">Helicase</keyword>
<organism evidence="31 32">
    <name type="scientific">Scleropages formosus</name>
    <name type="common">Asian bonytongue</name>
    <name type="synonym">Osteoglossum formosum</name>
    <dbReference type="NCBI Taxonomy" id="113540"/>
    <lineage>
        <taxon>Eukaryota</taxon>
        <taxon>Metazoa</taxon>
        <taxon>Chordata</taxon>
        <taxon>Craniata</taxon>
        <taxon>Vertebrata</taxon>
        <taxon>Euteleostomi</taxon>
        <taxon>Actinopterygii</taxon>
        <taxon>Neopterygii</taxon>
        <taxon>Teleostei</taxon>
        <taxon>Osteoglossocephala</taxon>
        <taxon>Osteoglossomorpha</taxon>
        <taxon>Osteoglossiformes</taxon>
        <taxon>Osteoglossidae</taxon>
        <taxon>Scleropages</taxon>
    </lineage>
</organism>
<dbReference type="GO" id="GO:0005524">
    <property type="term" value="F:ATP binding"/>
    <property type="evidence" value="ECO:0007669"/>
    <property type="project" value="UniProtKB-KW"/>
</dbReference>
<dbReference type="PANTHER" id="PTHR10133">
    <property type="entry name" value="DNA POLYMERASE I"/>
    <property type="match status" value="1"/>
</dbReference>
<dbReference type="InterPro" id="IPR043502">
    <property type="entry name" value="DNA/RNA_pol_sf"/>
</dbReference>
<evidence type="ECO:0000256" key="6">
    <source>
        <dbReference type="ARBA" id="ARBA00012493"/>
    </source>
</evidence>
<feature type="compositionally biased region" description="Low complexity" evidence="28">
    <location>
        <begin position="156"/>
        <end position="170"/>
    </location>
</feature>
<feature type="region of interest" description="Disordered" evidence="28">
    <location>
        <begin position="44"/>
        <end position="104"/>
    </location>
</feature>
<feature type="region of interest" description="Disordered" evidence="28">
    <location>
        <begin position="1779"/>
        <end position="1804"/>
    </location>
</feature>
<feature type="domain" description="Helicase ATP-binding" evidence="29">
    <location>
        <begin position="240"/>
        <end position="424"/>
    </location>
</feature>
<evidence type="ECO:0000256" key="1">
    <source>
        <dbReference type="ARBA" id="ARBA00001946"/>
    </source>
</evidence>
<evidence type="ECO:0000256" key="26">
    <source>
        <dbReference type="ARBA" id="ARBA00074669"/>
    </source>
</evidence>
<dbReference type="InterPro" id="IPR036397">
    <property type="entry name" value="RNaseH_sf"/>
</dbReference>
<dbReference type="EC" id="3.6.4.12" evidence="7"/>
<evidence type="ECO:0000313" key="32">
    <source>
        <dbReference type="Proteomes" id="UP000694397"/>
    </source>
</evidence>
<comment type="subcellular location">
    <subcellularLocation>
        <location evidence="3">Chromosome</location>
    </subcellularLocation>
    <subcellularLocation>
        <location evidence="2">Nucleus</location>
    </subcellularLocation>
</comment>
<keyword evidence="20" id="KW-0539">Nucleus</keyword>
<evidence type="ECO:0000256" key="7">
    <source>
        <dbReference type="ARBA" id="ARBA00012551"/>
    </source>
</evidence>
<dbReference type="SUPFAM" id="SSF53098">
    <property type="entry name" value="Ribonuclease H-like"/>
    <property type="match status" value="1"/>
</dbReference>
<keyword evidence="16" id="KW-0067">ATP-binding</keyword>
<dbReference type="Pfam" id="PF20470">
    <property type="entry name" value="HTH_61"/>
    <property type="match status" value="1"/>
</dbReference>
<feature type="region of interest" description="Disordered" evidence="28">
    <location>
        <begin position="134"/>
        <end position="170"/>
    </location>
</feature>
<feature type="compositionally biased region" description="Polar residues" evidence="28">
    <location>
        <begin position="1789"/>
        <end position="1800"/>
    </location>
</feature>
<evidence type="ECO:0000256" key="16">
    <source>
        <dbReference type="ARBA" id="ARBA00022840"/>
    </source>
</evidence>
<evidence type="ECO:0000256" key="28">
    <source>
        <dbReference type="SAM" id="MobiDB-lite"/>
    </source>
</evidence>
<dbReference type="InterPro" id="IPR046931">
    <property type="entry name" value="HTH_61"/>
</dbReference>
<dbReference type="InterPro" id="IPR001098">
    <property type="entry name" value="DNA-dir_DNA_pol_A_palm_dom"/>
</dbReference>
<keyword evidence="14" id="KW-0378">Hydrolase</keyword>
<evidence type="ECO:0000256" key="13">
    <source>
        <dbReference type="ARBA" id="ARBA00022763"/>
    </source>
</evidence>
<evidence type="ECO:0000256" key="15">
    <source>
        <dbReference type="ARBA" id="ARBA00022806"/>
    </source>
</evidence>
<comment type="cofactor">
    <cofactor evidence="1">
        <name>Mg(2+)</name>
        <dbReference type="ChEBI" id="CHEBI:18420"/>
    </cofactor>
</comment>
<dbReference type="GO" id="GO:0097681">
    <property type="term" value="P:double-strand break repair via alternative nonhomologous end joining"/>
    <property type="evidence" value="ECO:0007669"/>
    <property type="project" value="TreeGrafter"/>
</dbReference>
<dbReference type="Gene3D" id="1.20.1060.10">
    <property type="entry name" value="Taq DNA Polymerase, Chain T, domain 4"/>
    <property type="match status" value="1"/>
</dbReference>
<dbReference type="EC" id="2.7.7.7" evidence="5"/>